<evidence type="ECO:0000256" key="1">
    <source>
        <dbReference type="SAM" id="Phobius"/>
    </source>
</evidence>
<keyword evidence="1" id="KW-0472">Membrane</keyword>
<proteinExistence type="predicted"/>
<feature type="transmembrane region" description="Helical" evidence="1">
    <location>
        <begin position="6"/>
        <end position="22"/>
    </location>
</feature>
<dbReference type="STRING" id="416016.SAMN05443547_1116"/>
<organism evidence="2 3">
    <name type="scientific">Flavobacterium cucumis</name>
    <dbReference type="NCBI Taxonomy" id="416016"/>
    <lineage>
        <taxon>Bacteria</taxon>
        <taxon>Pseudomonadati</taxon>
        <taxon>Bacteroidota</taxon>
        <taxon>Flavobacteriia</taxon>
        <taxon>Flavobacteriales</taxon>
        <taxon>Flavobacteriaceae</taxon>
        <taxon>Flavobacterium</taxon>
    </lineage>
</organism>
<dbReference type="EMBL" id="FRYK01000001">
    <property type="protein sequence ID" value="SHO72776.1"/>
    <property type="molecule type" value="Genomic_DNA"/>
</dbReference>
<evidence type="ECO:0000313" key="3">
    <source>
        <dbReference type="Proteomes" id="UP000184611"/>
    </source>
</evidence>
<protein>
    <submittedName>
        <fullName evidence="2">Uncharacterized protein</fullName>
    </submittedName>
</protein>
<name>A0A1M7ZV93_9FLAO</name>
<reference evidence="3" key="1">
    <citation type="submission" date="2016-12" db="EMBL/GenBank/DDBJ databases">
        <authorList>
            <person name="Varghese N."/>
            <person name="Submissions S."/>
        </authorList>
    </citation>
    <scope>NUCLEOTIDE SEQUENCE [LARGE SCALE GENOMIC DNA]</scope>
    <source>
        <strain evidence="3">DSM 18830</strain>
    </source>
</reference>
<keyword evidence="1" id="KW-0812">Transmembrane</keyword>
<gene>
    <name evidence="2" type="ORF">SAMN05443547_1116</name>
</gene>
<keyword evidence="1" id="KW-1133">Transmembrane helix</keyword>
<dbReference type="Proteomes" id="UP000184611">
    <property type="component" value="Unassembled WGS sequence"/>
</dbReference>
<evidence type="ECO:0000313" key="2">
    <source>
        <dbReference type="EMBL" id="SHO72776.1"/>
    </source>
</evidence>
<keyword evidence="3" id="KW-1185">Reference proteome</keyword>
<accession>A0A1M7ZV93</accession>
<dbReference type="AlphaFoldDB" id="A0A1M7ZV93"/>
<sequence>MQNESLILSILFGLASFLYYRIHKWWLSGRDENPIFF</sequence>